<evidence type="ECO:0000313" key="10">
    <source>
        <dbReference type="Proteomes" id="UP001211907"/>
    </source>
</evidence>
<dbReference type="GO" id="GO:0016020">
    <property type="term" value="C:membrane"/>
    <property type="evidence" value="ECO:0007669"/>
    <property type="project" value="UniProtKB-SubCell"/>
</dbReference>
<dbReference type="PANTHER" id="PTHR48041:SF139">
    <property type="entry name" value="PROTEIN SCARLET"/>
    <property type="match status" value="1"/>
</dbReference>
<keyword evidence="4" id="KW-0547">Nucleotide-binding</keyword>
<evidence type="ECO:0000256" key="5">
    <source>
        <dbReference type="ARBA" id="ARBA00022840"/>
    </source>
</evidence>
<dbReference type="SUPFAM" id="SSF52540">
    <property type="entry name" value="P-loop containing nucleoside triphosphate hydrolases"/>
    <property type="match status" value="1"/>
</dbReference>
<dbReference type="GO" id="GO:0140359">
    <property type="term" value="F:ABC-type transporter activity"/>
    <property type="evidence" value="ECO:0007669"/>
    <property type="project" value="InterPro"/>
</dbReference>
<dbReference type="InterPro" id="IPR003439">
    <property type="entry name" value="ABC_transporter-like_ATP-bd"/>
</dbReference>
<feature type="non-terminal residue" evidence="9">
    <location>
        <position position="346"/>
    </location>
</feature>
<keyword evidence="6" id="KW-1133">Transmembrane helix</keyword>
<dbReference type="InterPro" id="IPR050352">
    <property type="entry name" value="ABCG_transporters"/>
</dbReference>
<evidence type="ECO:0000256" key="3">
    <source>
        <dbReference type="ARBA" id="ARBA00022692"/>
    </source>
</evidence>
<evidence type="ECO:0000256" key="7">
    <source>
        <dbReference type="ARBA" id="ARBA00023136"/>
    </source>
</evidence>
<dbReference type="GO" id="GO:0005524">
    <property type="term" value="F:ATP binding"/>
    <property type="evidence" value="ECO:0007669"/>
    <property type="project" value="UniProtKB-KW"/>
</dbReference>
<dbReference type="InterPro" id="IPR027417">
    <property type="entry name" value="P-loop_NTPase"/>
</dbReference>
<protein>
    <submittedName>
        <fullName evidence="9">ATP-binding cassette sub- G member 1</fullName>
    </submittedName>
</protein>
<dbReference type="Pfam" id="PF19055">
    <property type="entry name" value="ABC2_membrane_7"/>
    <property type="match status" value="1"/>
</dbReference>
<dbReference type="GO" id="GO:0016887">
    <property type="term" value="F:ATP hydrolysis activity"/>
    <property type="evidence" value="ECO:0007669"/>
    <property type="project" value="InterPro"/>
</dbReference>
<keyword evidence="7" id="KW-0472">Membrane</keyword>
<dbReference type="InterPro" id="IPR003593">
    <property type="entry name" value="AAA+_ATPase"/>
</dbReference>
<evidence type="ECO:0000256" key="4">
    <source>
        <dbReference type="ARBA" id="ARBA00022741"/>
    </source>
</evidence>
<gene>
    <name evidence="9" type="primary">ABCG1</name>
    <name evidence="9" type="ORF">HK100_005579</name>
</gene>
<keyword evidence="2" id="KW-0813">Transport</keyword>
<dbReference type="Pfam" id="PF00005">
    <property type="entry name" value="ABC_tran"/>
    <property type="match status" value="1"/>
</dbReference>
<keyword evidence="5 9" id="KW-0067">ATP-binding</keyword>
<sequence length="346" mass="38095">IFKPRKFTAVMGASGAGKTSFLNLLAGEVKIGSMTGEIKVNSVSVVGSEIKAISGFVFQDDVILSTMTVTEAITMSATLRLPKTVSIEERTKRVKNIINELNLQKCKDTIIGDTHIKGISGGERKRCAMAMEMVTNPQVLFLDEPTSGLDTFTAFSVIQTLANIAHKDGRTIVATIHQPSSECFHLFDDLLLLAEGSVMYQGPAHEAITYFARLGYPCPKTSNPADFFFYHIVNNEDEMSLIPLEEDELTKNDVVVKRIVGESNKERIKRLLGLWKGSEAQLKIAEAVNAPCSTGISEDSKRTIASFGTQVLYLFGRESKNSFRNPMILRHRTVQYVAIAIIIGKI</sequence>
<evidence type="ECO:0000313" key="9">
    <source>
        <dbReference type="EMBL" id="KAJ3132214.1"/>
    </source>
</evidence>
<keyword evidence="3" id="KW-0812">Transmembrane</keyword>
<organism evidence="9 10">
    <name type="scientific">Physocladia obscura</name>
    <dbReference type="NCBI Taxonomy" id="109957"/>
    <lineage>
        <taxon>Eukaryota</taxon>
        <taxon>Fungi</taxon>
        <taxon>Fungi incertae sedis</taxon>
        <taxon>Chytridiomycota</taxon>
        <taxon>Chytridiomycota incertae sedis</taxon>
        <taxon>Chytridiomycetes</taxon>
        <taxon>Chytridiales</taxon>
        <taxon>Chytriomycetaceae</taxon>
        <taxon>Physocladia</taxon>
    </lineage>
</organism>
<reference evidence="9" key="1">
    <citation type="submission" date="2020-05" db="EMBL/GenBank/DDBJ databases">
        <title>Phylogenomic resolution of chytrid fungi.</title>
        <authorList>
            <person name="Stajich J.E."/>
            <person name="Amses K."/>
            <person name="Simmons R."/>
            <person name="Seto K."/>
            <person name="Myers J."/>
            <person name="Bonds A."/>
            <person name="Quandt C.A."/>
            <person name="Barry K."/>
            <person name="Liu P."/>
            <person name="Grigoriev I."/>
            <person name="Longcore J.E."/>
            <person name="James T.Y."/>
        </authorList>
    </citation>
    <scope>NUCLEOTIDE SEQUENCE</scope>
    <source>
        <strain evidence="9">JEL0513</strain>
    </source>
</reference>
<dbReference type="Gene3D" id="3.40.50.300">
    <property type="entry name" value="P-loop containing nucleotide triphosphate hydrolases"/>
    <property type="match status" value="1"/>
</dbReference>
<evidence type="ECO:0000256" key="2">
    <source>
        <dbReference type="ARBA" id="ARBA00022448"/>
    </source>
</evidence>
<dbReference type="EMBL" id="JADGJH010000260">
    <property type="protein sequence ID" value="KAJ3132214.1"/>
    <property type="molecule type" value="Genomic_DNA"/>
</dbReference>
<feature type="domain" description="ABC transporter" evidence="8">
    <location>
        <begin position="2"/>
        <end position="220"/>
    </location>
</feature>
<evidence type="ECO:0000259" key="8">
    <source>
        <dbReference type="PROSITE" id="PS50893"/>
    </source>
</evidence>
<keyword evidence="10" id="KW-1185">Reference proteome</keyword>
<comment type="subcellular location">
    <subcellularLocation>
        <location evidence="1">Membrane</location>
        <topology evidence="1">Multi-pass membrane protein</topology>
    </subcellularLocation>
</comment>
<evidence type="ECO:0000256" key="1">
    <source>
        <dbReference type="ARBA" id="ARBA00004141"/>
    </source>
</evidence>
<dbReference type="InterPro" id="IPR043926">
    <property type="entry name" value="ABCG_dom"/>
</dbReference>
<evidence type="ECO:0000256" key="6">
    <source>
        <dbReference type="ARBA" id="ARBA00022989"/>
    </source>
</evidence>
<dbReference type="AlphaFoldDB" id="A0AAD5T6H4"/>
<comment type="caution">
    <text evidence="9">The sequence shown here is derived from an EMBL/GenBank/DDBJ whole genome shotgun (WGS) entry which is preliminary data.</text>
</comment>
<proteinExistence type="predicted"/>
<dbReference type="PANTHER" id="PTHR48041">
    <property type="entry name" value="ABC TRANSPORTER G FAMILY MEMBER 28"/>
    <property type="match status" value="1"/>
</dbReference>
<dbReference type="PROSITE" id="PS50893">
    <property type="entry name" value="ABC_TRANSPORTER_2"/>
    <property type="match status" value="1"/>
</dbReference>
<name>A0AAD5T6H4_9FUNG</name>
<accession>A0AAD5T6H4</accession>
<dbReference type="Proteomes" id="UP001211907">
    <property type="component" value="Unassembled WGS sequence"/>
</dbReference>
<dbReference type="SMART" id="SM00382">
    <property type="entry name" value="AAA"/>
    <property type="match status" value="1"/>
</dbReference>